<evidence type="ECO:0000256" key="1">
    <source>
        <dbReference type="ARBA" id="ARBA00022801"/>
    </source>
</evidence>
<dbReference type="SUPFAM" id="SSF53474">
    <property type="entry name" value="alpha/beta-Hydrolases"/>
    <property type="match status" value="1"/>
</dbReference>
<proteinExistence type="predicted"/>
<comment type="caution">
    <text evidence="4">The sequence shown here is derived from an EMBL/GenBank/DDBJ whole genome shotgun (WGS) entry which is preliminary data.</text>
</comment>
<feature type="domain" description="Alpha/beta hydrolase fold-3" evidence="3">
    <location>
        <begin position="55"/>
        <end position="256"/>
    </location>
</feature>
<dbReference type="AlphaFoldDB" id="A0A5M8AWF4"/>
<dbReference type="InterPro" id="IPR029058">
    <property type="entry name" value="AB_hydrolase_fold"/>
</dbReference>
<dbReference type="Gene3D" id="3.40.50.1820">
    <property type="entry name" value="alpha/beta hydrolase"/>
    <property type="match status" value="1"/>
</dbReference>
<keyword evidence="5" id="KW-1185">Reference proteome</keyword>
<dbReference type="InterPro" id="IPR013094">
    <property type="entry name" value="AB_hydrolase_3"/>
</dbReference>
<evidence type="ECO:0000256" key="2">
    <source>
        <dbReference type="SAM" id="MobiDB-lite"/>
    </source>
</evidence>
<dbReference type="RefSeq" id="WP_149316376.1">
    <property type="nucleotide sequence ID" value="NZ_CP080294.1"/>
</dbReference>
<organism evidence="4 5">
    <name type="scientific">Cupriavidus cauae</name>
    <dbReference type="NCBI Taxonomy" id="2608999"/>
    <lineage>
        <taxon>Bacteria</taxon>
        <taxon>Pseudomonadati</taxon>
        <taxon>Pseudomonadota</taxon>
        <taxon>Betaproteobacteria</taxon>
        <taxon>Burkholderiales</taxon>
        <taxon>Burkholderiaceae</taxon>
        <taxon>Cupriavidus</taxon>
    </lineage>
</organism>
<dbReference type="GO" id="GO:0016787">
    <property type="term" value="F:hydrolase activity"/>
    <property type="evidence" value="ECO:0007669"/>
    <property type="project" value="UniProtKB-KW"/>
</dbReference>
<evidence type="ECO:0000313" key="4">
    <source>
        <dbReference type="EMBL" id="KAA6126186.1"/>
    </source>
</evidence>
<protein>
    <submittedName>
        <fullName evidence="4">Alpha/beta hydrolase</fullName>
    </submittedName>
</protein>
<dbReference type="Pfam" id="PF07859">
    <property type="entry name" value="Abhydrolase_3"/>
    <property type="match status" value="1"/>
</dbReference>
<accession>A0A5M8AWF4</accession>
<keyword evidence="1 4" id="KW-0378">Hydrolase</keyword>
<reference evidence="4 5" key="1">
    <citation type="submission" date="2019-09" db="EMBL/GenBank/DDBJ databases">
        <title>Isolation of a novel species in the genus Cupriavidus from patients with sepsis using whole genome sequencing.</title>
        <authorList>
            <person name="Kweon O.J."/>
            <person name="Lee M.-K."/>
        </authorList>
    </citation>
    <scope>NUCLEOTIDE SEQUENCE [LARGE SCALE GENOMIC DNA]</scope>
    <source>
        <strain evidence="4 5">MKL-01</strain>
    </source>
</reference>
<dbReference type="EMBL" id="VWRN01000027">
    <property type="protein sequence ID" value="KAA6126186.1"/>
    <property type="molecule type" value="Genomic_DNA"/>
</dbReference>
<dbReference type="Proteomes" id="UP000324324">
    <property type="component" value="Unassembled WGS sequence"/>
</dbReference>
<feature type="region of interest" description="Disordered" evidence="2">
    <location>
        <begin position="282"/>
        <end position="306"/>
    </location>
</feature>
<sequence>MTKPTQATASQPAKAGAAARVVRHEIASGERTIAVHVCYPAGYPTAWAPAPLPWLLYLHAGSFVDGGIEKAAHLTRQLAGAVPAVVVAPEYSLAPDHPFPAAPEDAFNTAEWVLRQARRLKVDKMRFSLVGEEAGGNLAIAVAQMLRDRGLPAPRAQWLIRPVTDPCLQHASCAGQAHVPLETLQRMAVCYRDYLPTPAASVHPYAAPAHAMRLAGLPPTLIQVAELDALRPEGEAFGRKLLDRGVAAETRIMPGACGAGVEASHDRCQVWVDEGARFLRERFADSDDASPQAERRPAAKPSGWAP</sequence>
<evidence type="ECO:0000259" key="3">
    <source>
        <dbReference type="Pfam" id="PF07859"/>
    </source>
</evidence>
<dbReference type="InterPro" id="IPR050300">
    <property type="entry name" value="GDXG_lipolytic_enzyme"/>
</dbReference>
<gene>
    <name evidence="4" type="ORF">F1599_09415</name>
</gene>
<name>A0A5M8AWF4_9BURK</name>
<evidence type="ECO:0000313" key="5">
    <source>
        <dbReference type="Proteomes" id="UP000324324"/>
    </source>
</evidence>
<dbReference type="PANTHER" id="PTHR48081:SF8">
    <property type="entry name" value="ALPHA_BETA HYDROLASE FOLD-3 DOMAIN-CONTAINING PROTEIN-RELATED"/>
    <property type="match status" value="1"/>
</dbReference>
<dbReference type="PANTHER" id="PTHR48081">
    <property type="entry name" value="AB HYDROLASE SUPERFAMILY PROTEIN C4A8.06C"/>
    <property type="match status" value="1"/>
</dbReference>